<accession>A0A382D3J4</accession>
<protein>
    <recommendedName>
        <fullName evidence="2">Molybdopterin biosynthesis protein MoeD</fullName>
    </recommendedName>
</protein>
<proteinExistence type="predicted"/>
<sequence>MKIKLELFGASRDFSNKDYLEFSLKEKSSIKDLRTEILNFVENNFKGNDNYKKLVQSSAFCSEENTIVSDDYKITKEQNIGIIPPIGGG</sequence>
<dbReference type="InterPro" id="IPR012675">
    <property type="entry name" value="Beta-grasp_dom_sf"/>
</dbReference>
<dbReference type="EMBL" id="UINC01037122">
    <property type="protein sequence ID" value="SVB32143.1"/>
    <property type="molecule type" value="Genomic_DNA"/>
</dbReference>
<dbReference type="AlphaFoldDB" id="A0A382D3J4"/>
<dbReference type="SUPFAM" id="SSF54285">
    <property type="entry name" value="MoaD/ThiS"/>
    <property type="match status" value="1"/>
</dbReference>
<organism evidence="1">
    <name type="scientific">marine metagenome</name>
    <dbReference type="NCBI Taxonomy" id="408172"/>
    <lineage>
        <taxon>unclassified sequences</taxon>
        <taxon>metagenomes</taxon>
        <taxon>ecological metagenomes</taxon>
    </lineage>
</organism>
<name>A0A382D3J4_9ZZZZ</name>
<evidence type="ECO:0000313" key="1">
    <source>
        <dbReference type="EMBL" id="SVB32143.1"/>
    </source>
</evidence>
<gene>
    <name evidence="1" type="ORF">METZ01_LOCUS184997</name>
</gene>
<dbReference type="Gene3D" id="3.10.20.30">
    <property type="match status" value="1"/>
</dbReference>
<evidence type="ECO:0008006" key="2">
    <source>
        <dbReference type="Google" id="ProtNLM"/>
    </source>
</evidence>
<reference evidence="1" key="1">
    <citation type="submission" date="2018-05" db="EMBL/GenBank/DDBJ databases">
        <authorList>
            <person name="Lanie J.A."/>
            <person name="Ng W.-L."/>
            <person name="Kazmierczak K.M."/>
            <person name="Andrzejewski T.M."/>
            <person name="Davidsen T.M."/>
            <person name="Wayne K.J."/>
            <person name="Tettelin H."/>
            <person name="Glass J.I."/>
            <person name="Rusch D."/>
            <person name="Podicherti R."/>
            <person name="Tsui H.-C.T."/>
            <person name="Winkler M.E."/>
        </authorList>
    </citation>
    <scope>NUCLEOTIDE SEQUENCE</scope>
</reference>
<dbReference type="InterPro" id="IPR016155">
    <property type="entry name" value="Mopterin_synth/thiamin_S_b"/>
</dbReference>